<evidence type="ECO:0000313" key="7">
    <source>
        <dbReference type="Proteomes" id="UP000664169"/>
    </source>
</evidence>
<feature type="compositionally biased region" description="Low complexity" evidence="3">
    <location>
        <begin position="774"/>
        <end position="795"/>
    </location>
</feature>
<dbReference type="GO" id="GO:0006897">
    <property type="term" value="P:endocytosis"/>
    <property type="evidence" value="ECO:0007669"/>
    <property type="project" value="TreeGrafter"/>
</dbReference>
<dbReference type="OrthoDB" id="415706at2759"/>
<dbReference type="Pfam" id="PF00350">
    <property type="entry name" value="Dynamin_N"/>
    <property type="match status" value="1"/>
</dbReference>
<dbReference type="InterPro" id="IPR020850">
    <property type="entry name" value="GED_dom"/>
</dbReference>
<reference evidence="6" key="1">
    <citation type="submission" date="2021-03" db="EMBL/GenBank/DDBJ databases">
        <authorList>
            <person name="Tagirdzhanova G."/>
        </authorList>
    </citation>
    <scope>NUCLEOTIDE SEQUENCE</scope>
</reference>
<dbReference type="InterPro" id="IPR000375">
    <property type="entry name" value="Dynamin_stalk"/>
</dbReference>
<dbReference type="GO" id="GO:0016020">
    <property type="term" value="C:membrane"/>
    <property type="evidence" value="ECO:0007669"/>
    <property type="project" value="TreeGrafter"/>
</dbReference>
<dbReference type="InterPro" id="IPR022812">
    <property type="entry name" value="Dynamin"/>
</dbReference>
<keyword evidence="7" id="KW-1185">Reference proteome</keyword>
<dbReference type="AlphaFoldDB" id="A0A8H3FCA7"/>
<gene>
    <name evidence="6" type="ORF">GOMPHAMPRED_002187</name>
</gene>
<dbReference type="EMBL" id="CAJPDQ010000016">
    <property type="protein sequence ID" value="CAF9920955.1"/>
    <property type="molecule type" value="Genomic_DNA"/>
</dbReference>
<dbReference type="GO" id="GO:0000266">
    <property type="term" value="P:mitochondrial fission"/>
    <property type="evidence" value="ECO:0007669"/>
    <property type="project" value="TreeGrafter"/>
</dbReference>
<dbReference type="GO" id="GO:0005525">
    <property type="term" value="F:GTP binding"/>
    <property type="evidence" value="ECO:0007669"/>
    <property type="project" value="InterPro"/>
</dbReference>
<dbReference type="InterPro" id="IPR045063">
    <property type="entry name" value="Dynamin_N"/>
</dbReference>
<keyword evidence="1" id="KW-0547">Nucleotide-binding</keyword>
<dbReference type="PRINTS" id="PR00195">
    <property type="entry name" value="DYNAMIN"/>
</dbReference>
<evidence type="ECO:0000259" key="4">
    <source>
        <dbReference type="PROSITE" id="PS51388"/>
    </source>
</evidence>
<evidence type="ECO:0000313" key="6">
    <source>
        <dbReference type="EMBL" id="CAF9920955.1"/>
    </source>
</evidence>
<dbReference type="InterPro" id="IPR030381">
    <property type="entry name" value="G_DYNAMIN_dom"/>
</dbReference>
<evidence type="ECO:0000256" key="1">
    <source>
        <dbReference type="ARBA" id="ARBA00022741"/>
    </source>
</evidence>
<evidence type="ECO:0000256" key="2">
    <source>
        <dbReference type="ARBA" id="ARBA00023134"/>
    </source>
</evidence>
<dbReference type="GO" id="GO:0016559">
    <property type="term" value="P:peroxisome fission"/>
    <property type="evidence" value="ECO:0007669"/>
    <property type="project" value="TreeGrafter"/>
</dbReference>
<sequence>MNLNEYPRRVDRNGLTNPLFYLRPENYRDLLKSPDERLRSKGISWYIDNYPQVVICGDRSSGKSSILEAISGHAFPIEHTICTKFPIELTLRCGIEEPTRIKIKADPKRCIAEKLRLDSFRRSVYGSAIELKNIIRQAELFLGLRNTKHLIKDALCIEMCDPNQPHLTLVDLPGIFEAEGSDQSATDAEMVKDLVREYSKQGHTIMLVVIPVSKELQNERISNICKLVEAECIRTLMVITKPDTVPGISQNEEKYVEHVLSGRDKFGPGWHILRNRTCLECAFTLEERNMAERRFFGQDQWRFFDPNHLGAEALRVRLNKLLKDQLIVQLRKFATQLEGEIPMYRHMMLQLGPCRPSIEQQSSYLLRISSRYGNLIESALSGNYESAFFTNGTKIEITQRRLRAVIHNLNDSFAQSMRANGHAQEIVDGKEAGKGRAIHRGDFVDTIQQRLKDHGGIELPGTFGPGTIRALFEVYTAPWDAIVGEYERGIVEAAKRAIQEIVKYVSDKITAEGIMNYIQPSMTGLERSLHSRIMDIQYATKSYLTTYNPRFGHDMQKARSAAYEENLRQSLTPFLMMQDKNYIQAQLDTVIQTICKTIEEPSMERYASVQATYAMESYYQIILEQVIDNIIKLAVEHVFLGKLASLFDCSTVGDFDQATIRSIAEEDESSSNRRDRLIKEIDYAEDEIAEIRRFERSSAAEEQPSTADFTTIPTMPQGFANLSIGSNETNGTAFKAKQAMRKSIILQAKSSESVSSSSSSWTPTPPLQTRSTRANSVPSNSVPSNSSAAISSTPIQDLPPLPPLPDLPDSASQANSEFPSSVSMQHLQNLYDSFYEESSL</sequence>
<feature type="domain" description="Dynamin-type G" evidence="5">
    <location>
        <begin position="47"/>
        <end position="331"/>
    </location>
</feature>
<dbReference type="GO" id="GO:0005874">
    <property type="term" value="C:microtubule"/>
    <property type="evidence" value="ECO:0007669"/>
    <property type="project" value="TreeGrafter"/>
</dbReference>
<feature type="region of interest" description="Disordered" evidence="3">
    <location>
        <begin position="754"/>
        <end position="821"/>
    </location>
</feature>
<evidence type="ECO:0000256" key="3">
    <source>
        <dbReference type="SAM" id="MobiDB-lite"/>
    </source>
</evidence>
<evidence type="ECO:0000259" key="5">
    <source>
        <dbReference type="PROSITE" id="PS51718"/>
    </source>
</evidence>
<dbReference type="PROSITE" id="PS51388">
    <property type="entry name" value="GED"/>
    <property type="match status" value="1"/>
</dbReference>
<dbReference type="InterPro" id="IPR001401">
    <property type="entry name" value="Dynamin_GTPase"/>
</dbReference>
<dbReference type="PANTHER" id="PTHR11566">
    <property type="entry name" value="DYNAMIN"/>
    <property type="match status" value="1"/>
</dbReference>
<proteinExistence type="predicted"/>
<dbReference type="SUPFAM" id="SSF52540">
    <property type="entry name" value="P-loop containing nucleoside triphosphate hydrolases"/>
    <property type="match status" value="1"/>
</dbReference>
<dbReference type="GO" id="GO:0005739">
    <property type="term" value="C:mitochondrion"/>
    <property type="evidence" value="ECO:0007669"/>
    <property type="project" value="TreeGrafter"/>
</dbReference>
<name>A0A8H3FCA7_9LECA</name>
<dbReference type="CDD" id="cd08771">
    <property type="entry name" value="DLP_1"/>
    <property type="match status" value="1"/>
</dbReference>
<dbReference type="Gene3D" id="3.40.50.300">
    <property type="entry name" value="P-loop containing nucleotide triphosphate hydrolases"/>
    <property type="match status" value="1"/>
</dbReference>
<dbReference type="GO" id="GO:0008017">
    <property type="term" value="F:microtubule binding"/>
    <property type="evidence" value="ECO:0007669"/>
    <property type="project" value="TreeGrafter"/>
</dbReference>
<feature type="domain" description="GED" evidence="4">
    <location>
        <begin position="608"/>
        <end position="699"/>
    </location>
</feature>
<accession>A0A8H3FCA7</accession>
<organism evidence="6 7">
    <name type="scientific">Gomphillus americanus</name>
    <dbReference type="NCBI Taxonomy" id="1940652"/>
    <lineage>
        <taxon>Eukaryota</taxon>
        <taxon>Fungi</taxon>
        <taxon>Dikarya</taxon>
        <taxon>Ascomycota</taxon>
        <taxon>Pezizomycotina</taxon>
        <taxon>Lecanoromycetes</taxon>
        <taxon>OSLEUM clade</taxon>
        <taxon>Ostropomycetidae</taxon>
        <taxon>Ostropales</taxon>
        <taxon>Graphidaceae</taxon>
        <taxon>Gomphilloideae</taxon>
        <taxon>Gomphillus</taxon>
    </lineage>
</organism>
<dbReference type="Pfam" id="PF01031">
    <property type="entry name" value="Dynamin_M"/>
    <property type="match status" value="1"/>
</dbReference>
<dbReference type="SMART" id="SM00053">
    <property type="entry name" value="DYNc"/>
    <property type="match status" value="1"/>
</dbReference>
<keyword evidence="2" id="KW-0342">GTP-binding</keyword>
<dbReference type="PROSITE" id="PS51718">
    <property type="entry name" value="G_DYNAMIN_2"/>
    <property type="match status" value="1"/>
</dbReference>
<dbReference type="InterPro" id="IPR027417">
    <property type="entry name" value="P-loop_NTPase"/>
</dbReference>
<evidence type="ECO:0008006" key="8">
    <source>
        <dbReference type="Google" id="ProtNLM"/>
    </source>
</evidence>
<dbReference type="PANTHER" id="PTHR11566:SF21">
    <property type="entry name" value="DYNAMIN RELATED PROTEIN 1, ISOFORM A"/>
    <property type="match status" value="1"/>
</dbReference>
<protein>
    <recommendedName>
        <fullName evidence="8">Dynamin family protein</fullName>
    </recommendedName>
</protein>
<feature type="compositionally biased region" description="Pro residues" evidence="3">
    <location>
        <begin position="797"/>
        <end position="806"/>
    </location>
</feature>
<dbReference type="GO" id="GO:0003924">
    <property type="term" value="F:GTPase activity"/>
    <property type="evidence" value="ECO:0007669"/>
    <property type="project" value="InterPro"/>
</dbReference>
<comment type="caution">
    <text evidence="6">The sequence shown here is derived from an EMBL/GenBank/DDBJ whole genome shotgun (WGS) entry which is preliminary data.</text>
</comment>
<dbReference type="GO" id="GO:0048312">
    <property type="term" value="P:intracellular distribution of mitochondria"/>
    <property type="evidence" value="ECO:0007669"/>
    <property type="project" value="TreeGrafter"/>
</dbReference>
<dbReference type="Proteomes" id="UP000664169">
    <property type="component" value="Unassembled WGS sequence"/>
</dbReference>
<feature type="compositionally biased region" description="Polar residues" evidence="3">
    <location>
        <begin position="810"/>
        <end position="821"/>
    </location>
</feature>